<dbReference type="Pfam" id="PF09361">
    <property type="entry name" value="Phasin_2"/>
    <property type="match status" value="1"/>
</dbReference>
<organism evidence="3 4">
    <name type="scientific">Duganella rivi</name>
    <dbReference type="NCBI Taxonomy" id="2666083"/>
    <lineage>
        <taxon>Bacteria</taxon>
        <taxon>Pseudomonadati</taxon>
        <taxon>Pseudomonadota</taxon>
        <taxon>Betaproteobacteria</taxon>
        <taxon>Burkholderiales</taxon>
        <taxon>Oxalobacteraceae</taxon>
        <taxon>Telluria group</taxon>
        <taxon>Duganella</taxon>
    </lineage>
</organism>
<evidence type="ECO:0000259" key="2">
    <source>
        <dbReference type="Pfam" id="PF09361"/>
    </source>
</evidence>
<feature type="region of interest" description="Disordered" evidence="1">
    <location>
        <begin position="125"/>
        <end position="192"/>
    </location>
</feature>
<reference evidence="3 4" key="1">
    <citation type="submission" date="2019-12" db="EMBL/GenBank/DDBJ databases">
        <title>Novel species isolated from a subtropical stream in China.</title>
        <authorList>
            <person name="Lu H."/>
        </authorList>
    </citation>
    <scope>NUCLEOTIDE SEQUENCE [LARGE SCALE GENOMIC DNA]</scope>
    <source>
        <strain evidence="3 4">FT55W</strain>
    </source>
</reference>
<dbReference type="NCBIfam" id="TIGR01841">
    <property type="entry name" value="phasin"/>
    <property type="match status" value="1"/>
</dbReference>
<feature type="compositionally biased region" description="Polar residues" evidence="1">
    <location>
        <begin position="136"/>
        <end position="152"/>
    </location>
</feature>
<dbReference type="EMBL" id="WWCK01000004">
    <property type="protein sequence ID" value="MYM68243.1"/>
    <property type="molecule type" value="Genomic_DNA"/>
</dbReference>
<sequence length="192" mass="20572">MYPYSKSVTPAVRTHLEAQNAFLNDVSKSIFNSFQQFSNLNMQLAQTLLEETTIASQQLLTADQQTDAASAVASRAQPVADKLRAYQQHLSTLAADTQVDLSRVTEEHVKETAQTANALAQEVARTSVEDTERNVQKQQESIRQFTDPFTKNSGKRGNGSEPPRGSASMQSGSGGNAQGGSPEGGKGTGKPA</sequence>
<feature type="compositionally biased region" description="Gly residues" evidence="1">
    <location>
        <begin position="172"/>
        <end position="192"/>
    </location>
</feature>
<dbReference type="RefSeq" id="WP_161014758.1">
    <property type="nucleotide sequence ID" value="NZ_WWCK01000004.1"/>
</dbReference>
<feature type="domain" description="Phasin" evidence="2">
    <location>
        <begin position="17"/>
        <end position="109"/>
    </location>
</feature>
<protein>
    <submittedName>
        <fullName evidence="3">TIGR01841 family phasin</fullName>
    </submittedName>
</protein>
<evidence type="ECO:0000313" key="4">
    <source>
        <dbReference type="Proteomes" id="UP000450012"/>
    </source>
</evidence>
<dbReference type="AlphaFoldDB" id="A0A7X4KDB0"/>
<name>A0A7X4KDB0_9BURK</name>
<keyword evidence="4" id="KW-1185">Reference proteome</keyword>
<proteinExistence type="predicted"/>
<dbReference type="Proteomes" id="UP000450012">
    <property type="component" value="Unassembled WGS sequence"/>
</dbReference>
<evidence type="ECO:0000256" key="1">
    <source>
        <dbReference type="SAM" id="MobiDB-lite"/>
    </source>
</evidence>
<dbReference type="InterPro" id="IPR018968">
    <property type="entry name" value="Phasin"/>
</dbReference>
<accession>A0A7X4KDB0</accession>
<evidence type="ECO:0000313" key="3">
    <source>
        <dbReference type="EMBL" id="MYM68243.1"/>
    </source>
</evidence>
<gene>
    <name evidence="3" type="primary">phaP</name>
    <name evidence="3" type="ORF">GTP45_15590</name>
</gene>
<dbReference type="InterPro" id="IPR010127">
    <property type="entry name" value="Phasin_subfam-1"/>
</dbReference>
<comment type="caution">
    <text evidence="3">The sequence shown here is derived from an EMBL/GenBank/DDBJ whole genome shotgun (WGS) entry which is preliminary data.</text>
</comment>